<proteinExistence type="predicted"/>
<evidence type="ECO:0000256" key="1">
    <source>
        <dbReference type="SAM" id="SignalP"/>
    </source>
</evidence>
<evidence type="ECO:0000313" key="2">
    <source>
        <dbReference type="EMBL" id="TYQ08218.1"/>
    </source>
</evidence>
<dbReference type="SUPFAM" id="SSF53474">
    <property type="entry name" value="alpha/beta-Hydrolases"/>
    <property type="match status" value="1"/>
</dbReference>
<dbReference type="AlphaFoldDB" id="A0A652YXD3"/>
<comment type="caution">
    <text evidence="2">The sequence shown here is derived from an EMBL/GenBank/DDBJ whole genome shotgun (WGS) entry which is preliminary data.</text>
</comment>
<keyword evidence="2" id="KW-0378">Hydrolase</keyword>
<dbReference type="PROSITE" id="PS51257">
    <property type="entry name" value="PROKAR_LIPOPROTEIN"/>
    <property type="match status" value="1"/>
</dbReference>
<dbReference type="Pfam" id="PF00756">
    <property type="entry name" value="Esterase"/>
    <property type="match status" value="1"/>
</dbReference>
<gene>
    <name evidence="2" type="ORF">FNL38_101589</name>
</gene>
<dbReference type="PANTHER" id="PTHR48098">
    <property type="entry name" value="ENTEROCHELIN ESTERASE-RELATED"/>
    <property type="match status" value="1"/>
</dbReference>
<feature type="chain" id="PRO_5024999125" evidence="1">
    <location>
        <begin position="33"/>
        <end position="350"/>
    </location>
</feature>
<dbReference type="Gene3D" id="3.40.50.1820">
    <property type="entry name" value="alpha/beta hydrolase"/>
    <property type="match status" value="1"/>
</dbReference>
<name>A0A652YXD3_NOCGL</name>
<dbReference type="InterPro" id="IPR000801">
    <property type="entry name" value="Esterase-like"/>
</dbReference>
<dbReference type="GO" id="GO:0016787">
    <property type="term" value="F:hydrolase activity"/>
    <property type="evidence" value="ECO:0007669"/>
    <property type="project" value="UniProtKB-KW"/>
</dbReference>
<protein>
    <submittedName>
        <fullName evidence="2">S-formylglutathione hydrolase FrmB</fullName>
    </submittedName>
</protein>
<dbReference type="InterPro" id="IPR050583">
    <property type="entry name" value="Mycobacterial_A85_antigen"/>
</dbReference>
<dbReference type="EMBL" id="VNIQ01000001">
    <property type="protein sequence ID" value="TYQ08218.1"/>
    <property type="molecule type" value="Genomic_DNA"/>
</dbReference>
<sequence>MTRNTKPAWRRATHVGVLAIACSLFTAGIAQAAPDNSGNSASDVAANGSYVKSVQKINDRQLVVNVYAASMDKMVPIQVITPADNSEPRPILYLLNGAGGGEDSATWQRQTDVVDFFSDKNVNVATPVGGRLSYYTDWEQDDPKAGRNKWSTFLGEELPPLLNKELGSNGEQALSAISMSGTSVLNLAIEHPGLYNSVAAYSGCAQTSDPLGQQFVRITTEWIGGVDDVTNMWGPLDGQGWRDHDPLVNAEKLRGTPIYMSTGNGLPGFPNDTSLNPRMNDGRANLENQIIVGGVIEAATNLCTSNMAKRLYELNIPAVVDFRPTGTHSWGYWQDDLHKSWPFIAGSLGI</sequence>
<accession>A0A652YXD3</accession>
<feature type="signal peptide" evidence="1">
    <location>
        <begin position="1"/>
        <end position="32"/>
    </location>
</feature>
<reference evidence="2" key="1">
    <citation type="submission" date="2019-07" db="EMBL/GenBank/DDBJ databases">
        <title>Genomic Encyclopedia of Type Strains, Phase IV (KMG-IV): sequencing the most valuable type-strain genomes for metagenomic binning, comparative biology and taxonomic classification.</title>
        <authorList>
            <person name="Goeker M."/>
        </authorList>
    </citation>
    <scope>NUCLEOTIDE SEQUENCE</scope>
    <source>
        <strain evidence="2">DSM 44596</strain>
    </source>
</reference>
<organism evidence="2">
    <name type="scientific">Nocardia globerula</name>
    <dbReference type="NCBI Taxonomy" id="1818"/>
    <lineage>
        <taxon>Bacteria</taxon>
        <taxon>Bacillati</taxon>
        <taxon>Actinomycetota</taxon>
        <taxon>Actinomycetes</taxon>
        <taxon>Mycobacteriales</taxon>
        <taxon>Nocardiaceae</taxon>
        <taxon>Nocardia</taxon>
    </lineage>
</organism>
<dbReference type="InterPro" id="IPR029058">
    <property type="entry name" value="AB_hydrolase_fold"/>
</dbReference>
<dbReference type="GO" id="GO:0016747">
    <property type="term" value="F:acyltransferase activity, transferring groups other than amino-acyl groups"/>
    <property type="evidence" value="ECO:0007669"/>
    <property type="project" value="TreeGrafter"/>
</dbReference>
<dbReference type="PANTHER" id="PTHR48098:SF1">
    <property type="entry name" value="DIACYLGLYCEROL ACYLTRANSFERASE_MYCOLYLTRANSFERASE AG85A"/>
    <property type="match status" value="1"/>
</dbReference>
<keyword evidence="1" id="KW-0732">Signal</keyword>